<evidence type="ECO:0000313" key="4">
    <source>
        <dbReference type="Proteomes" id="UP000321429"/>
    </source>
</evidence>
<dbReference type="PATRIC" id="fig|348151.3.peg.43"/>
<sequence>MGSRIMHYAISQQVFPENIAFMIGNLAPDVSGKNRDFKSQTHFMSVNEDGVTRQIHPEWFLNEYRSRMKEPFVQGYYAHLLADQLWLKLVFQPVIRTLPAEKQAAALIRYYQDFHILNNLLIQNYDLHSPQQAIVSVDNTSLKEMGDGDINQVLLELQADFDDPAAGNLQILTLPMIENYIDQSITLIRQHLVSVN</sequence>
<dbReference type="STRING" id="348151.IV55_GL000043"/>
<dbReference type="OrthoDB" id="9810012at2"/>
<keyword evidence="3" id="KW-1185">Reference proteome</keyword>
<dbReference type="Proteomes" id="UP000051139">
    <property type="component" value="Unassembled WGS sequence"/>
</dbReference>
<dbReference type="EMBL" id="JQCB01000001">
    <property type="protein sequence ID" value="KRN97128.1"/>
    <property type="molecule type" value="Genomic_DNA"/>
</dbReference>
<organism evidence="2 3">
    <name type="scientific">Furfurilactobacillus siliginis</name>
    <dbReference type="NCBI Taxonomy" id="348151"/>
    <lineage>
        <taxon>Bacteria</taxon>
        <taxon>Bacillati</taxon>
        <taxon>Bacillota</taxon>
        <taxon>Bacilli</taxon>
        <taxon>Lactobacillales</taxon>
        <taxon>Lactobacillaceae</taxon>
        <taxon>Furfurilactobacillus</taxon>
    </lineage>
</organism>
<dbReference type="RefSeq" id="WP_057808391.1">
    <property type="nucleotide sequence ID" value="NZ_BJUD01000077.1"/>
</dbReference>
<protein>
    <recommendedName>
        <fullName evidence="5">Hydrolase</fullName>
    </recommendedName>
</protein>
<dbReference type="Proteomes" id="UP000321429">
    <property type="component" value="Unassembled WGS sequence"/>
</dbReference>
<accession>A0A0R2L5R2</accession>
<dbReference type="EMBL" id="BJUD01000077">
    <property type="protein sequence ID" value="GEK29594.1"/>
    <property type="molecule type" value="Genomic_DNA"/>
</dbReference>
<evidence type="ECO:0008006" key="5">
    <source>
        <dbReference type="Google" id="ProtNLM"/>
    </source>
</evidence>
<proteinExistence type="predicted"/>
<evidence type="ECO:0000313" key="3">
    <source>
        <dbReference type="Proteomes" id="UP000051139"/>
    </source>
</evidence>
<reference evidence="1 4" key="2">
    <citation type="submission" date="2019-07" db="EMBL/GenBank/DDBJ databases">
        <title>Whole genome shotgun sequence of Lactobacillus siliginis NBRC 101315.</title>
        <authorList>
            <person name="Hosoyama A."/>
            <person name="Uohara A."/>
            <person name="Ohji S."/>
            <person name="Ichikawa N."/>
        </authorList>
    </citation>
    <scope>NUCLEOTIDE SEQUENCE [LARGE SCALE GENOMIC DNA]</scope>
    <source>
        <strain evidence="1 4">NBRC 101315</strain>
    </source>
</reference>
<evidence type="ECO:0000313" key="2">
    <source>
        <dbReference type="EMBL" id="KRN97128.1"/>
    </source>
</evidence>
<gene>
    <name evidence="2" type="ORF">IV55_GL000043</name>
    <name evidence="1" type="ORF">LSI01_19050</name>
</gene>
<evidence type="ECO:0000313" key="1">
    <source>
        <dbReference type="EMBL" id="GEK29594.1"/>
    </source>
</evidence>
<dbReference type="AlphaFoldDB" id="A0A0R2L5R2"/>
<comment type="caution">
    <text evidence="2">The sequence shown here is derived from an EMBL/GenBank/DDBJ whole genome shotgun (WGS) entry which is preliminary data.</text>
</comment>
<name>A0A0R2L5R2_9LACO</name>
<reference evidence="2 3" key="1">
    <citation type="journal article" date="2015" name="Genome Announc.">
        <title>Expanding the biotechnology potential of lactobacilli through comparative genomics of 213 strains and associated genera.</title>
        <authorList>
            <person name="Sun Z."/>
            <person name="Harris H.M."/>
            <person name="McCann A."/>
            <person name="Guo C."/>
            <person name="Argimon S."/>
            <person name="Zhang W."/>
            <person name="Yang X."/>
            <person name="Jeffery I.B."/>
            <person name="Cooney J.C."/>
            <person name="Kagawa T.F."/>
            <person name="Liu W."/>
            <person name="Song Y."/>
            <person name="Salvetti E."/>
            <person name="Wrobel A."/>
            <person name="Rasinkangas P."/>
            <person name="Parkhill J."/>
            <person name="Rea M.C."/>
            <person name="O'Sullivan O."/>
            <person name="Ritari J."/>
            <person name="Douillard F.P."/>
            <person name="Paul Ross R."/>
            <person name="Yang R."/>
            <person name="Briner A.E."/>
            <person name="Felis G.E."/>
            <person name="de Vos W.M."/>
            <person name="Barrangou R."/>
            <person name="Klaenhammer T.R."/>
            <person name="Caufield P.W."/>
            <person name="Cui Y."/>
            <person name="Zhang H."/>
            <person name="O'Toole P.W."/>
        </authorList>
    </citation>
    <scope>NUCLEOTIDE SEQUENCE [LARGE SCALE GENOMIC DNA]</scope>
    <source>
        <strain evidence="2 3">DSM 22696</strain>
    </source>
</reference>